<keyword evidence="5" id="KW-0732">Signal</keyword>
<dbReference type="Gene3D" id="1.25.40.10">
    <property type="entry name" value="Tetratricopeptide repeat domain"/>
    <property type="match status" value="1"/>
</dbReference>
<comment type="caution">
    <text evidence="7">The sequence shown here is derived from an EMBL/GenBank/DDBJ whole genome shotgun (WGS) entry which is preliminary data.</text>
</comment>
<protein>
    <recommendedName>
        <fullName evidence="6">OmpA-like domain-containing protein</fullName>
    </recommendedName>
</protein>
<dbReference type="InterPro" id="IPR006665">
    <property type="entry name" value="OmpA-like"/>
</dbReference>
<sequence>MVTFNTFRPGISRTFLSLMLCAFFHLTIFAQVDKDISQKKKKDRAKYAMETGNVYTALFYYEEITKNDPKDLESRFQLAEAYRLSRNYKMASESYGIVYDKAPTSYPTALYYKGLMLKMQGKYEDAKKCLVDFKKILKDLNDKNLSKLINKEIAGCDSGMVYRDFPENTDLQNAGKSVNQPHTEFSPFLLDSMNMLFGTLREDSLRYYEVESEHPDKQPLRQIHKAEKVNGQWKDKGLFDILNDPNVDMGNFVYSPYTDKYYFSKCFKNEKGKVTCKLYIKEREKAKGAWKDASELPFPVNMEGYTSTQPTVVYDTATKRELLYFVSDRADGKGGLDIWYTSFNAKKQEWAEPKNGGIMNTTETECTPFYHIPSQTFYFSSDGHGSAGGLDVYKTYKDKDGRYVKPQNLSFPINSPQDDLHFMLEKSGKNGVVVSNRPGGTPFFHETCCDDIFTFHINEAKPFNCTLEIAIADPDTIRNKSRLLKVTSIDMKTKQEKKDTIRLKDNKFVLPLTKNHQYTFRIDQDGYQKDSLVVETREMASSDIIKRELTLRPVEVEIIAEKPVEDKPFVLKDVTYGSDEFTLNEDAKAALDSLLIPFLKLHPKHKITIGSHTDDQGAHKYNINLSQKRADNVVKYLISKGIEASRITAKGYGETKPIAPNQNSDGSDNAIGRAINRRTEFMLEKAK</sequence>
<dbReference type="eggNOG" id="COG0457">
    <property type="taxonomic scope" value="Bacteria"/>
</dbReference>
<dbReference type="InterPro" id="IPR050330">
    <property type="entry name" value="Bact_OuterMem_StrucFunc"/>
</dbReference>
<dbReference type="OrthoDB" id="9809364at2"/>
<dbReference type="eggNOG" id="COG2885">
    <property type="taxonomic scope" value="Bacteria"/>
</dbReference>
<organism evidence="7 8">
    <name type="scientific">Sporocytophaga myxococcoides</name>
    <dbReference type="NCBI Taxonomy" id="153721"/>
    <lineage>
        <taxon>Bacteria</taxon>
        <taxon>Pseudomonadati</taxon>
        <taxon>Bacteroidota</taxon>
        <taxon>Cytophagia</taxon>
        <taxon>Cytophagales</taxon>
        <taxon>Cytophagaceae</taxon>
        <taxon>Sporocytophaga</taxon>
    </lineage>
</organism>
<dbReference type="AlphaFoldDB" id="A0A098LEK6"/>
<evidence type="ECO:0000259" key="6">
    <source>
        <dbReference type="PROSITE" id="PS51123"/>
    </source>
</evidence>
<dbReference type="PROSITE" id="PS51123">
    <property type="entry name" value="OMPA_2"/>
    <property type="match status" value="1"/>
</dbReference>
<dbReference type="PANTHER" id="PTHR30329:SF21">
    <property type="entry name" value="LIPOPROTEIN YIAD-RELATED"/>
    <property type="match status" value="1"/>
</dbReference>
<proteinExistence type="predicted"/>
<dbReference type="InterPro" id="IPR036737">
    <property type="entry name" value="OmpA-like_sf"/>
</dbReference>
<evidence type="ECO:0000313" key="8">
    <source>
        <dbReference type="Proteomes" id="UP000030185"/>
    </source>
</evidence>
<dbReference type="EMBL" id="BBLT01000003">
    <property type="protein sequence ID" value="GAL84708.1"/>
    <property type="molecule type" value="Genomic_DNA"/>
</dbReference>
<feature type="domain" description="OmpA-like" evidence="6">
    <location>
        <begin position="563"/>
        <end position="687"/>
    </location>
</feature>
<gene>
    <name evidence="7" type="ORF">MYP_1936</name>
</gene>
<keyword evidence="2 4" id="KW-0472">Membrane</keyword>
<dbReference type="PRINTS" id="PR01021">
    <property type="entry name" value="OMPADOMAIN"/>
</dbReference>
<feature type="signal peptide" evidence="5">
    <location>
        <begin position="1"/>
        <end position="30"/>
    </location>
</feature>
<dbReference type="STRING" id="153721.MYP_1936"/>
<reference evidence="7 8" key="1">
    <citation type="submission" date="2014-09" db="EMBL/GenBank/DDBJ databases">
        <title>Sporocytophaga myxococcoides PG-01 genome sequencing.</title>
        <authorList>
            <person name="Liu L."/>
            <person name="Gao P.J."/>
            <person name="Chen G.J."/>
            <person name="Wang L.S."/>
        </authorList>
    </citation>
    <scope>NUCLEOTIDE SEQUENCE [LARGE SCALE GENOMIC DNA]</scope>
    <source>
        <strain evidence="7 8">PG-01</strain>
    </source>
</reference>
<dbReference type="InterPro" id="IPR011990">
    <property type="entry name" value="TPR-like_helical_dom_sf"/>
</dbReference>
<dbReference type="SUPFAM" id="SSF48452">
    <property type="entry name" value="TPR-like"/>
    <property type="match status" value="1"/>
</dbReference>
<name>A0A098LEK6_9BACT</name>
<dbReference type="GO" id="GO:0009279">
    <property type="term" value="C:cell outer membrane"/>
    <property type="evidence" value="ECO:0007669"/>
    <property type="project" value="UniProtKB-SubCell"/>
</dbReference>
<dbReference type="InterPro" id="IPR006664">
    <property type="entry name" value="OMP_bac"/>
</dbReference>
<feature type="chain" id="PRO_5001945012" description="OmpA-like domain-containing protein" evidence="5">
    <location>
        <begin position="31"/>
        <end position="687"/>
    </location>
</feature>
<keyword evidence="3" id="KW-0998">Cell outer membrane</keyword>
<dbReference type="Proteomes" id="UP000030185">
    <property type="component" value="Unassembled WGS sequence"/>
</dbReference>
<dbReference type="CDD" id="cd07185">
    <property type="entry name" value="OmpA_C-like"/>
    <property type="match status" value="1"/>
</dbReference>
<evidence type="ECO:0000256" key="1">
    <source>
        <dbReference type="ARBA" id="ARBA00004442"/>
    </source>
</evidence>
<evidence type="ECO:0000256" key="4">
    <source>
        <dbReference type="PROSITE-ProRule" id="PRU00473"/>
    </source>
</evidence>
<dbReference type="PANTHER" id="PTHR30329">
    <property type="entry name" value="STATOR ELEMENT OF FLAGELLAR MOTOR COMPLEX"/>
    <property type="match status" value="1"/>
</dbReference>
<dbReference type="SUPFAM" id="SSF103088">
    <property type="entry name" value="OmpA-like"/>
    <property type="match status" value="1"/>
</dbReference>
<dbReference type="Pfam" id="PF00691">
    <property type="entry name" value="OmpA"/>
    <property type="match status" value="1"/>
</dbReference>
<evidence type="ECO:0000256" key="5">
    <source>
        <dbReference type="SAM" id="SignalP"/>
    </source>
</evidence>
<evidence type="ECO:0000256" key="3">
    <source>
        <dbReference type="ARBA" id="ARBA00023237"/>
    </source>
</evidence>
<evidence type="ECO:0000256" key="2">
    <source>
        <dbReference type="ARBA" id="ARBA00023136"/>
    </source>
</evidence>
<keyword evidence="8" id="KW-1185">Reference proteome</keyword>
<accession>A0A098LEK6</accession>
<dbReference type="RefSeq" id="WP_052430056.1">
    <property type="nucleotide sequence ID" value="NZ_BBLT01000003.1"/>
</dbReference>
<evidence type="ECO:0000313" key="7">
    <source>
        <dbReference type="EMBL" id="GAL84708.1"/>
    </source>
</evidence>
<comment type="subcellular location">
    <subcellularLocation>
        <location evidence="1">Cell outer membrane</location>
    </subcellularLocation>
</comment>
<dbReference type="Gene3D" id="3.30.1330.60">
    <property type="entry name" value="OmpA-like domain"/>
    <property type="match status" value="1"/>
</dbReference>